<feature type="transmembrane region" description="Helical" evidence="3">
    <location>
        <begin position="143"/>
        <end position="165"/>
    </location>
</feature>
<dbReference type="GO" id="GO:0016020">
    <property type="term" value="C:membrane"/>
    <property type="evidence" value="ECO:0007669"/>
    <property type="project" value="InterPro"/>
</dbReference>
<feature type="transmembrane region" description="Helical" evidence="3">
    <location>
        <begin position="91"/>
        <end position="111"/>
    </location>
</feature>
<evidence type="ECO:0000256" key="3">
    <source>
        <dbReference type="SAM" id="Phobius"/>
    </source>
</evidence>
<dbReference type="Proteomes" id="UP000660611">
    <property type="component" value="Unassembled WGS sequence"/>
</dbReference>
<organism evidence="5 6">
    <name type="scientific">Dactylosporangium siamense</name>
    <dbReference type="NCBI Taxonomy" id="685454"/>
    <lineage>
        <taxon>Bacteria</taxon>
        <taxon>Bacillati</taxon>
        <taxon>Actinomycetota</taxon>
        <taxon>Actinomycetes</taxon>
        <taxon>Micromonosporales</taxon>
        <taxon>Micromonosporaceae</taxon>
        <taxon>Dactylosporangium</taxon>
    </lineage>
</organism>
<feature type="domain" description="EamA" evidence="4">
    <location>
        <begin position="10"/>
        <end position="134"/>
    </location>
</feature>
<dbReference type="InterPro" id="IPR000620">
    <property type="entry name" value="EamA_dom"/>
</dbReference>
<feature type="transmembrane region" description="Helical" evidence="3">
    <location>
        <begin position="64"/>
        <end position="85"/>
    </location>
</feature>
<evidence type="ECO:0000259" key="4">
    <source>
        <dbReference type="Pfam" id="PF00892"/>
    </source>
</evidence>
<dbReference type="SUPFAM" id="SSF103481">
    <property type="entry name" value="Multidrug resistance efflux transporter EmrE"/>
    <property type="match status" value="2"/>
</dbReference>
<protein>
    <recommendedName>
        <fullName evidence="4">EamA domain-containing protein</fullName>
    </recommendedName>
</protein>
<evidence type="ECO:0000256" key="2">
    <source>
        <dbReference type="SAM" id="MobiDB-lite"/>
    </source>
</evidence>
<evidence type="ECO:0000313" key="5">
    <source>
        <dbReference type="EMBL" id="GIG52304.1"/>
    </source>
</evidence>
<name>A0A919PY99_9ACTN</name>
<feature type="domain" description="EamA" evidence="4">
    <location>
        <begin position="147"/>
        <end position="281"/>
    </location>
</feature>
<dbReference type="EMBL" id="BONQ01000174">
    <property type="protein sequence ID" value="GIG52304.1"/>
    <property type="molecule type" value="Genomic_DNA"/>
</dbReference>
<accession>A0A919PY99</accession>
<feature type="compositionally biased region" description="Basic and acidic residues" evidence="2">
    <location>
        <begin position="322"/>
        <end position="333"/>
    </location>
</feature>
<gene>
    <name evidence="5" type="ORF">Dsi01nite_103450</name>
</gene>
<sequence>MRQIGLPAVVALAVAIIAVSSSAPLIAYAAAPALAIAFWRNLLGVAAVAPVAIAVRRDEFRSKVLGASVLSGVFLAVHFGTWVPSAKLTSVAMSVALVSTTPIWTSLINAIRGVPVPASTWAGVGVAVLGVALATGADPDLSGRALLGDALALAGGIAAAGYTMLGAHARGSIATSTYATICYSICAIVLGAACLAGGQDLTGYPAQTWLALAAMTVGPQLLGHTLINYSLRRVPPTMVAVLLLLEVPGALVIAWLMLDQLPAAQTLPGIALLLAGVAVVVVGERRRQPTNGGTIISPEATATTWPDTVADTASPPAAVTEQVRRDGRCISEP</sequence>
<dbReference type="InterPro" id="IPR037185">
    <property type="entry name" value="EmrE-like"/>
</dbReference>
<dbReference type="Pfam" id="PF00892">
    <property type="entry name" value="EamA"/>
    <property type="match status" value="2"/>
</dbReference>
<feature type="transmembrane region" description="Helical" evidence="3">
    <location>
        <begin position="238"/>
        <end position="258"/>
    </location>
</feature>
<evidence type="ECO:0000256" key="1">
    <source>
        <dbReference type="ARBA" id="ARBA00007362"/>
    </source>
</evidence>
<evidence type="ECO:0000313" key="6">
    <source>
        <dbReference type="Proteomes" id="UP000660611"/>
    </source>
</evidence>
<proteinExistence type="inferred from homology"/>
<dbReference type="AlphaFoldDB" id="A0A919PY99"/>
<feature type="transmembrane region" description="Helical" evidence="3">
    <location>
        <begin position="177"/>
        <end position="198"/>
    </location>
</feature>
<comment type="caution">
    <text evidence="5">The sequence shown here is derived from an EMBL/GenBank/DDBJ whole genome shotgun (WGS) entry which is preliminary data.</text>
</comment>
<feature type="region of interest" description="Disordered" evidence="2">
    <location>
        <begin position="308"/>
        <end position="333"/>
    </location>
</feature>
<keyword evidence="3" id="KW-1133">Transmembrane helix</keyword>
<dbReference type="PANTHER" id="PTHR22911:SF76">
    <property type="entry name" value="EAMA DOMAIN-CONTAINING PROTEIN"/>
    <property type="match status" value="1"/>
</dbReference>
<dbReference type="PANTHER" id="PTHR22911">
    <property type="entry name" value="ACYL-MALONYL CONDENSING ENZYME-RELATED"/>
    <property type="match status" value="1"/>
</dbReference>
<reference evidence="5" key="1">
    <citation type="submission" date="2021-01" db="EMBL/GenBank/DDBJ databases">
        <title>Whole genome shotgun sequence of Dactylosporangium siamense NBRC 106093.</title>
        <authorList>
            <person name="Komaki H."/>
            <person name="Tamura T."/>
        </authorList>
    </citation>
    <scope>NUCLEOTIDE SEQUENCE</scope>
    <source>
        <strain evidence="5">NBRC 106093</strain>
    </source>
</reference>
<feature type="transmembrane region" description="Helical" evidence="3">
    <location>
        <begin position="118"/>
        <end position="137"/>
    </location>
</feature>
<keyword evidence="6" id="KW-1185">Reference proteome</keyword>
<comment type="similarity">
    <text evidence="1">Belongs to the EamA transporter family.</text>
</comment>
<feature type="transmembrane region" description="Helical" evidence="3">
    <location>
        <begin position="210"/>
        <end position="231"/>
    </location>
</feature>
<feature type="transmembrane region" description="Helical" evidence="3">
    <location>
        <begin position="264"/>
        <end position="283"/>
    </location>
</feature>
<keyword evidence="3" id="KW-0812">Transmembrane</keyword>
<keyword evidence="3" id="KW-0472">Membrane</keyword>
<feature type="transmembrane region" description="Helical" evidence="3">
    <location>
        <begin position="37"/>
        <end position="55"/>
    </location>
</feature>